<proteinExistence type="inferred from homology"/>
<evidence type="ECO:0000313" key="8">
    <source>
        <dbReference type="Proteomes" id="UP000469185"/>
    </source>
</evidence>
<keyword evidence="8" id="KW-1185">Reference proteome</keyword>
<reference evidence="7 8" key="1">
    <citation type="submission" date="2020-02" db="EMBL/GenBank/DDBJ databases">
        <authorList>
            <person name="Li X.-J."/>
            <person name="Feng X.-M."/>
        </authorList>
    </citation>
    <scope>NUCLEOTIDE SEQUENCE [LARGE SCALE GENOMIC DNA]</scope>
    <source>
        <strain evidence="7 8">CGMCC 4.7225</strain>
    </source>
</reference>
<feature type="domain" description="Penicillin-binding protein dimerisation" evidence="6">
    <location>
        <begin position="209"/>
        <end position="378"/>
    </location>
</feature>
<evidence type="ECO:0000256" key="4">
    <source>
        <dbReference type="SAM" id="MobiDB-lite"/>
    </source>
</evidence>
<accession>A0A6N9YT81</accession>
<evidence type="ECO:0000259" key="6">
    <source>
        <dbReference type="Pfam" id="PF03717"/>
    </source>
</evidence>
<organism evidence="7 8">
    <name type="scientific">Phytoactinopolyspora alkaliphila</name>
    <dbReference type="NCBI Taxonomy" id="1783498"/>
    <lineage>
        <taxon>Bacteria</taxon>
        <taxon>Bacillati</taxon>
        <taxon>Actinomycetota</taxon>
        <taxon>Actinomycetes</taxon>
        <taxon>Jiangellales</taxon>
        <taxon>Jiangellaceae</taxon>
        <taxon>Phytoactinopolyspora</taxon>
    </lineage>
</organism>
<dbReference type="Gene3D" id="3.90.1310.10">
    <property type="entry name" value="Penicillin-binding protein 2a (Domain 2)"/>
    <property type="match status" value="1"/>
</dbReference>
<evidence type="ECO:0000256" key="3">
    <source>
        <dbReference type="ARBA" id="ARBA00023136"/>
    </source>
</evidence>
<feature type="region of interest" description="Disordered" evidence="4">
    <location>
        <begin position="593"/>
        <end position="613"/>
    </location>
</feature>
<evidence type="ECO:0000259" key="5">
    <source>
        <dbReference type="Pfam" id="PF00905"/>
    </source>
</evidence>
<dbReference type="EMBL" id="JAAGOB010000018">
    <property type="protein sequence ID" value="NED98253.1"/>
    <property type="molecule type" value="Genomic_DNA"/>
</dbReference>
<dbReference type="InterPro" id="IPR012338">
    <property type="entry name" value="Beta-lactam/transpept-like"/>
</dbReference>
<dbReference type="Proteomes" id="UP000469185">
    <property type="component" value="Unassembled WGS sequence"/>
</dbReference>
<dbReference type="RefSeq" id="WP_163821044.1">
    <property type="nucleotide sequence ID" value="NZ_JAAGOB010000018.1"/>
</dbReference>
<feature type="compositionally biased region" description="Acidic residues" evidence="4">
    <location>
        <begin position="117"/>
        <end position="159"/>
    </location>
</feature>
<dbReference type="GO" id="GO:0008658">
    <property type="term" value="F:penicillin binding"/>
    <property type="evidence" value="ECO:0007669"/>
    <property type="project" value="InterPro"/>
</dbReference>
<comment type="subcellular location">
    <subcellularLocation>
        <location evidence="1">Membrane</location>
    </subcellularLocation>
</comment>
<dbReference type="Gene3D" id="3.40.710.10">
    <property type="entry name" value="DD-peptidase/beta-lactamase superfamily"/>
    <property type="match status" value="1"/>
</dbReference>
<evidence type="ECO:0000256" key="1">
    <source>
        <dbReference type="ARBA" id="ARBA00004370"/>
    </source>
</evidence>
<evidence type="ECO:0000256" key="2">
    <source>
        <dbReference type="ARBA" id="ARBA00007171"/>
    </source>
</evidence>
<dbReference type="PANTHER" id="PTHR30627">
    <property type="entry name" value="PEPTIDOGLYCAN D,D-TRANSPEPTIDASE"/>
    <property type="match status" value="1"/>
</dbReference>
<dbReference type="AlphaFoldDB" id="A0A6N9YT81"/>
<dbReference type="InterPro" id="IPR001460">
    <property type="entry name" value="PCN-bd_Tpept"/>
</dbReference>
<dbReference type="GO" id="GO:0071972">
    <property type="term" value="F:peptidoglycan L,D-transpeptidase activity"/>
    <property type="evidence" value="ECO:0007669"/>
    <property type="project" value="TreeGrafter"/>
</dbReference>
<dbReference type="PROSITE" id="PS51257">
    <property type="entry name" value="PROKAR_LIPOPROTEIN"/>
    <property type="match status" value="1"/>
</dbReference>
<dbReference type="GO" id="GO:0005886">
    <property type="term" value="C:plasma membrane"/>
    <property type="evidence" value="ECO:0007669"/>
    <property type="project" value="TreeGrafter"/>
</dbReference>
<dbReference type="GO" id="GO:0071555">
    <property type="term" value="P:cell wall organization"/>
    <property type="evidence" value="ECO:0007669"/>
    <property type="project" value="TreeGrafter"/>
</dbReference>
<feature type="region of interest" description="Disordered" evidence="4">
    <location>
        <begin position="115"/>
        <end position="167"/>
    </location>
</feature>
<name>A0A6N9YT81_9ACTN</name>
<dbReference type="Pfam" id="PF00905">
    <property type="entry name" value="Transpeptidase"/>
    <property type="match status" value="1"/>
</dbReference>
<sequence length="695" mass="71008">MNAVVTRHASRALTRGVAAGVASLALLLASCSEDPPDPQPAANALAEALTSGDFGAVPLAGSSPAEAATELEEIVEGMGGAQRSVSVRALVPDDAPDAPDDAWVITLDVAWDLTGGADDEVAGDDEETPGDNEVAEDDAAEDDDGAGEAGDEAEGEDGDPGAAGHDWTYTTTAHLAPSEAEDRDWELSWSPALIHPDLETGDTLRLRTEAAERGEILGAGGAVLVTERDVYRIGIDKTRFDGDVSEDDMEDSARALGDLLDVDGEGLAGRVLAAGEKAFIEAITLRAHEAEDVLDEVDAIDGAAALLGTMQLAPTREFARPILGTVGEATAEIIEESGGTVQAGDMVGLSGLQHQYDDVLRGTPGLRVDIVPSEGDPSTVHETEPIAGEDVVTTLDLELQTHAESVLSDVAPASAVVAVHAPTGQVRAAASGPGGGGYPTATVAQYAPGSTFKMVTALALLRAGLTPETTVSCPPTLTVDGREFGNYSAYPDSALGDISLLTAVAESCNTALMGERDQASQQDLADAAVALGMGVDRPVGAPAFLGSVPSEADGTLHAAAMIGQGEILASPLAMATVAASVLAGEAVSPIMVEQPSPESDDQAPDEPLTTEETSQLREMMWAAVDGGTASFLQDVPGGRVGAKTGTAEYVADGEPGLHAWMIAIQDDLAVAVFVEEGESGSSTAGPILEEFLRGI</sequence>
<dbReference type="SUPFAM" id="SSF56601">
    <property type="entry name" value="beta-lactamase/transpeptidase-like"/>
    <property type="match status" value="1"/>
</dbReference>
<dbReference type="InterPro" id="IPR050515">
    <property type="entry name" value="Beta-lactam/transpept"/>
</dbReference>
<dbReference type="InterPro" id="IPR036138">
    <property type="entry name" value="PBP_dimer_sf"/>
</dbReference>
<comment type="caution">
    <text evidence="7">The sequence shown here is derived from an EMBL/GenBank/DDBJ whole genome shotgun (WGS) entry which is preliminary data.</text>
</comment>
<keyword evidence="3" id="KW-0472">Membrane</keyword>
<dbReference type="InterPro" id="IPR005311">
    <property type="entry name" value="PBP_dimer"/>
</dbReference>
<evidence type="ECO:0000313" key="7">
    <source>
        <dbReference type="EMBL" id="NED98253.1"/>
    </source>
</evidence>
<dbReference type="SUPFAM" id="SSF56519">
    <property type="entry name" value="Penicillin binding protein dimerisation domain"/>
    <property type="match status" value="1"/>
</dbReference>
<dbReference type="Pfam" id="PF03717">
    <property type="entry name" value="PBP_dimer"/>
    <property type="match status" value="1"/>
</dbReference>
<dbReference type="PANTHER" id="PTHR30627:SF24">
    <property type="entry name" value="PENICILLIN-BINDING PROTEIN 4B"/>
    <property type="match status" value="1"/>
</dbReference>
<protein>
    <submittedName>
        <fullName evidence="7">Penicillin-binding protein</fullName>
    </submittedName>
</protein>
<comment type="similarity">
    <text evidence="2">Belongs to the transpeptidase family.</text>
</comment>
<feature type="domain" description="Penicillin-binding protein transpeptidase" evidence="5">
    <location>
        <begin position="415"/>
        <end position="692"/>
    </location>
</feature>
<gene>
    <name evidence="7" type="ORF">G1H11_23410</name>
</gene>